<protein>
    <submittedName>
        <fullName evidence="2">Uncharacterized protein</fullName>
    </submittedName>
</protein>
<evidence type="ECO:0000256" key="1">
    <source>
        <dbReference type="SAM" id="Phobius"/>
    </source>
</evidence>
<comment type="caution">
    <text evidence="2">The sequence shown here is derived from an EMBL/GenBank/DDBJ whole genome shotgun (WGS) entry which is preliminary data.</text>
</comment>
<sequence>MSDLDLPIAPRRTATGDSIFLELIRLLGCVLSVGGFVFAVAAYLSI</sequence>
<proteinExistence type="predicted"/>
<name>A0A0F9V441_9ZZZZ</name>
<accession>A0A0F9V441</accession>
<dbReference type="AlphaFoldDB" id="A0A0F9V441"/>
<dbReference type="EMBL" id="LAZR01000078">
    <property type="protein sequence ID" value="KKN94457.1"/>
    <property type="molecule type" value="Genomic_DNA"/>
</dbReference>
<reference evidence="2" key="1">
    <citation type="journal article" date="2015" name="Nature">
        <title>Complex archaea that bridge the gap between prokaryotes and eukaryotes.</title>
        <authorList>
            <person name="Spang A."/>
            <person name="Saw J.H."/>
            <person name="Jorgensen S.L."/>
            <person name="Zaremba-Niedzwiedzka K."/>
            <person name="Martijn J."/>
            <person name="Lind A.E."/>
            <person name="van Eijk R."/>
            <person name="Schleper C."/>
            <person name="Guy L."/>
            <person name="Ettema T.J."/>
        </authorList>
    </citation>
    <scope>NUCLEOTIDE SEQUENCE</scope>
</reference>
<keyword evidence="1" id="KW-0812">Transmembrane</keyword>
<organism evidence="2">
    <name type="scientific">marine sediment metagenome</name>
    <dbReference type="NCBI Taxonomy" id="412755"/>
    <lineage>
        <taxon>unclassified sequences</taxon>
        <taxon>metagenomes</taxon>
        <taxon>ecological metagenomes</taxon>
    </lineage>
</organism>
<feature type="transmembrane region" description="Helical" evidence="1">
    <location>
        <begin position="23"/>
        <end position="44"/>
    </location>
</feature>
<keyword evidence="1" id="KW-0472">Membrane</keyword>
<evidence type="ECO:0000313" key="2">
    <source>
        <dbReference type="EMBL" id="KKN94457.1"/>
    </source>
</evidence>
<keyword evidence="1" id="KW-1133">Transmembrane helix</keyword>
<gene>
    <name evidence="2" type="ORF">LCGC14_0188050</name>
</gene>